<gene>
    <name evidence="3" type="ORF">ACFODW_15135</name>
</gene>
<dbReference type="GO" id="GO:0016491">
    <property type="term" value="F:oxidoreductase activity"/>
    <property type="evidence" value="ECO:0007669"/>
    <property type="project" value="UniProtKB-KW"/>
</dbReference>
<dbReference type="EMBL" id="JBHRRZ010000038">
    <property type="protein sequence ID" value="MFC2949654.1"/>
    <property type="molecule type" value="Genomic_DNA"/>
</dbReference>
<sequence>MGGTNRCILLRSRPDGMPSGENFELVEEGVPEPGEGELVVQTIYLSVDPYMRGRMTGVRTYISPFETGKVLTGGVVGKVVESRNPDFKEGEIVTGNLSWADYSLSDGKHLRKLDPESAPISTSLGIVGMPGLTAYFGLLDIGKPKPGETVVISGAAGAVGTVAGQIAKLYGCKVVGIAGSKEKTSYLKKELGFDAVINYQREEISKAVKLHAAEGVDIYFDNVGGPISDSVMRRINYKARIILCGQISQYNLKEPEKGPRVQGQLIQRSALMQGFIVSDYADRQEEGIKQLGQWVRDGKLKYRENMVEGLENAPQAFIGLFNGENLGKQLVKVSEE</sequence>
<keyword evidence="4" id="KW-1185">Reference proteome</keyword>
<evidence type="ECO:0000259" key="2">
    <source>
        <dbReference type="SMART" id="SM00829"/>
    </source>
</evidence>
<dbReference type="SMART" id="SM00829">
    <property type="entry name" value="PKS_ER"/>
    <property type="match status" value="1"/>
</dbReference>
<dbReference type="InterPro" id="IPR036291">
    <property type="entry name" value="NAD(P)-bd_dom_sf"/>
</dbReference>
<dbReference type="EC" id="1.-.-.-" evidence="3"/>
<keyword evidence="1 3" id="KW-0560">Oxidoreductase</keyword>
<protein>
    <submittedName>
        <fullName evidence="3">NADP-dependent oxidoreductase</fullName>
        <ecNumber evidence="3">1.-.-.-</ecNumber>
    </submittedName>
</protein>
<evidence type="ECO:0000256" key="1">
    <source>
        <dbReference type="ARBA" id="ARBA00023002"/>
    </source>
</evidence>
<proteinExistence type="predicted"/>
<dbReference type="PANTHER" id="PTHR43205:SF7">
    <property type="entry name" value="PROSTAGLANDIN REDUCTASE 1"/>
    <property type="match status" value="1"/>
</dbReference>
<dbReference type="Gene3D" id="3.40.50.720">
    <property type="entry name" value="NAD(P)-binding Rossmann-like Domain"/>
    <property type="match status" value="1"/>
</dbReference>
<dbReference type="InterPro" id="IPR045010">
    <property type="entry name" value="MDR_fam"/>
</dbReference>
<dbReference type="SUPFAM" id="SSF51735">
    <property type="entry name" value="NAD(P)-binding Rossmann-fold domains"/>
    <property type="match status" value="1"/>
</dbReference>
<dbReference type="Gene3D" id="3.90.180.10">
    <property type="entry name" value="Medium-chain alcohol dehydrogenases, catalytic domain"/>
    <property type="match status" value="1"/>
</dbReference>
<dbReference type="PANTHER" id="PTHR43205">
    <property type="entry name" value="PROSTAGLANDIN REDUCTASE"/>
    <property type="match status" value="1"/>
</dbReference>
<accession>A0ABV7AA41</accession>
<evidence type="ECO:0000313" key="4">
    <source>
        <dbReference type="Proteomes" id="UP001595387"/>
    </source>
</evidence>
<dbReference type="CDD" id="cd05288">
    <property type="entry name" value="PGDH"/>
    <property type="match status" value="1"/>
</dbReference>
<dbReference type="InterPro" id="IPR011032">
    <property type="entry name" value="GroES-like_sf"/>
</dbReference>
<evidence type="ECO:0000313" key="3">
    <source>
        <dbReference type="EMBL" id="MFC2949654.1"/>
    </source>
</evidence>
<dbReference type="InterPro" id="IPR013149">
    <property type="entry name" value="ADH-like_C"/>
</dbReference>
<dbReference type="SUPFAM" id="SSF50129">
    <property type="entry name" value="GroES-like"/>
    <property type="match status" value="1"/>
</dbReference>
<reference evidence="4" key="1">
    <citation type="journal article" date="2019" name="Int. J. Syst. Evol. Microbiol.">
        <title>The Global Catalogue of Microorganisms (GCM) 10K type strain sequencing project: providing services to taxonomists for standard genome sequencing and annotation.</title>
        <authorList>
            <consortium name="The Broad Institute Genomics Platform"/>
            <consortium name="The Broad Institute Genome Sequencing Center for Infectious Disease"/>
            <person name="Wu L."/>
            <person name="Ma J."/>
        </authorList>
    </citation>
    <scope>NUCLEOTIDE SEQUENCE [LARGE SCALE GENOMIC DNA]</scope>
    <source>
        <strain evidence="4">KCTC 13193</strain>
    </source>
</reference>
<name>A0ABV7AA41_9BACI</name>
<organism evidence="3 4">
    <name type="scientific">Virgibacillus sediminis</name>
    <dbReference type="NCBI Taxonomy" id="202260"/>
    <lineage>
        <taxon>Bacteria</taxon>
        <taxon>Bacillati</taxon>
        <taxon>Bacillota</taxon>
        <taxon>Bacilli</taxon>
        <taxon>Bacillales</taxon>
        <taxon>Bacillaceae</taxon>
        <taxon>Virgibacillus</taxon>
    </lineage>
</organism>
<dbReference type="Pfam" id="PF00107">
    <property type="entry name" value="ADH_zinc_N"/>
    <property type="match status" value="1"/>
</dbReference>
<dbReference type="Proteomes" id="UP001595387">
    <property type="component" value="Unassembled WGS sequence"/>
</dbReference>
<feature type="domain" description="Enoyl reductase (ER)" evidence="2">
    <location>
        <begin position="16"/>
        <end position="331"/>
    </location>
</feature>
<dbReference type="RefSeq" id="WP_390307745.1">
    <property type="nucleotide sequence ID" value="NZ_JBHRRZ010000038.1"/>
</dbReference>
<dbReference type="Pfam" id="PF16884">
    <property type="entry name" value="ADH_N_2"/>
    <property type="match status" value="1"/>
</dbReference>
<dbReference type="InterPro" id="IPR041694">
    <property type="entry name" value="ADH_N_2"/>
</dbReference>
<dbReference type="InterPro" id="IPR020843">
    <property type="entry name" value="ER"/>
</dbReference>
<comment type="caution">
    <text evidence="3">The sequence shown here is derived from an EMBL/GenBank/DDBJ whole genome shotgun (WGS) entry which is preliminary data.</text>
</comment>